<dbReference type="SMART" id="SM00382">
    <property type="entry name" value="AAA"/>
    <property type="match status" value="1"/>
</dbReference>
<feature type="domain" description="ABC transporter" evidence="6">
    <location>
        <begin position="2"/>
        <end position="237"/>
    </location>
</feature>
<dbReference type="Gene3D" id="3.40.50.300">
    <property type="entry name" value="P-loop containing nucleotide triphosphate hydrolases"/>
    <property type="match status" value="1"/>
</dbReference>
<keyword evidence="2" id="KW-0547">Nucleotide-binding</keyword>
<accession>A0A1G9EAK9</accession>
<evidence type="ECO:0000313" key="7">
    <source>
        <dbReference type="EMBL" id="SDK73157.1"/>
    </source>
</evidence>
<dbReference type="Pfam" id="PF00005">
    <property type="entry name" value="ABC_tran"/>
    <property type="match status" value="1"/>
</dbReference>
<evidence type="ECO:0000256" key="3">
    <source>
        <dbReference type="ARBA" id="ARBA00022840"/>
    </source>
</evidence>
<reference evidence="8" key="1">
    <citation type="submission" date="2016-10" db="EMBL/GenBank/DDBJ databases">
        <authorList>
            <person name="Varghese N."/>
            <person name="Submissions S."/>
        </authorList>
    </citation>
    <scope>NUCLEOTIDE SEQUENCE [LARGE SCALE GENOMIC DNA]</scope>
    <source>
        <strain evidence="8">DSM 16995</strain>
    </source>
</reference>
<evidence type="ECO:0000256" key="5">
    <source>
        <dbReference type="ARBA" id="ARBA00037066"/>
    </source>
</evidence>
<evidence type="ECO:0000313" key="8">
    <source>
        <dbReference type="Proteomes" id="UP000199053"/>
    </source>
</evidence>
<dbReference type="SUPFAM" id="SSF52540">
    <property type="entry name" value="P-loop containing nucleoside triphosphate hydrolases"/>
    <property type="match status" value="1"/>
</dbReference>
<dbReference type="PROSITE" id="PS00211">
    <property type="entry name" value="ABC_TRANSPORTER_1"/>
    <property type="match status" value="1"/>
</dbReference>
<dbReference type="PANTHER" id="PTHR42794:SF1">
    <property type="entry name" value="HEMIN IMPORT ATP-BINDING PROTEIN HMUV"/>
    <property type="match status" value="1"/>
</dbReference>
<evidence type="ECO:0000256" key="2">
    <source>
        <dbReference type="ARBA" id="ARBA00022741"/>
    </source>
</evidence>
<evidence type="ECO:0000256" key="4">
    <source>
        <dbReference type="ARBA" id="ARBA00022967"/>
    </source>
</evidence>
<dbReference type="GO" id="GO:0016887">
    <property type="term" value="F:ATP hydrolysis activity"/>
    <property type="evidence" value="ECO:0007669"/>
    <property type="project" value="InterPro"/>
</dbReference>
<sequence>MISVENLSAGYGRREVLQGMNLSFAAGSMTAVLGPNGSGKTTLVSSISGVLRPLVGQIKIAQKDVRDYRPRELAEIMAVLPQKVEPAFGLTVKSMVMMGRYAHGSGFFGYDSEDDDICVEAIRMIGIAHLIDRPVSELSGGEFQRVLMARTISQQAKIMVLDEAASGVDVAGKIELFDMLKKMNGQGATIICVIHDLNLAALYFDRLVFLSNGKVELDGSPAKVITKDNIASVYKTDVSIVEHPELGVPQVLFSPSGDYSG</sequence>
<evidence type="ECO:0000256" key="1">
    <source>
        <dbReference type="ARBA" id="ARBA00022448"/>
    </source>
</evidence>
<dbReference type="FunFam" id="3.40.50.300:FF:000134">
    <property type="entry name" value="Iron-enterobactin ABC transporter ATP-binding protein"/>
    <property type="match status" value="1"/>
</dbReference>
<dbReference type="STRING" id="246191.SAMN05660337_1023"/>
<dbReference type="PROSITE" id="PS50893">
    <property type="entry name" value="ABC_TRANSPORTER_2"/>
    <property type="match status" value="1"/>
</dbReference>
<dbReference type="InterPro" id="IPR003593">
    <property type="entry name" value="AAA+_ATPase"/>
</dbReference>
<dbReference type="Proteomes" id="UP000199053">
    <property type="component" value="Unassembled WGS sequence"/>
</dbReference>
<dbReference type="GO" id="GO:0005524">
    <property type="term" value="F:ATP binding"/>
    <property type="evidence" value="ECO:0007669"/>
    <property type="project" value="UniProtKB-KW"/>
</dbReference>
<dbReference type="RefSeq" id="WP_092158939.1">
    <property type="nucleotide sequence ID" value="NZ_FNGA01000002.1"/>
</dbReference>
<evidence type="ECO:0000259" key="6">
    <source>
        <dbReference type="PROSITE" id="PS50893"/>
    </source>
</evidence>
<dbReference type="InterPro" id="IPR017871">
    <property type="entry name" value="ABC_transporter-like_CS"/>
</dbReference>
<dbReference type="InterPro" id="IPR003439">
    <property type="entry name" value="ABC_transporter-like_ATP-bd"/>
</dbReference>
<dbReference type="InterPro" id="IPR027417">
    <property type="entry name" value="P-loop_NTPase"/>
</dbReference>
<organism evidence="7 8">
    <name type="scientific">Maridesulfovibrio ferrireducens</name>
    <dbReference type="NCBI Taxonomy" id="246191"/>
    <lineage>
        <taxon>Bacteria</taxon>
        <taxon>Pseudomonadati</taxon>
        <taxon>Thermodesulfobacteriota</taxon>
        <taxon>Desulfovibrionia</taxon>
        <taxon>Desulfovibrionales</taxon>
        <taxon>Desulfovibrionaceae</taxon>
        <taxon>Maridesulfovibrio</taxon>
    </lineage>
</organism>
<name>A0A1G9EAK9_9BACT</name>
<comment type="function">
    <text evidence="5">Part of the ABC transporter complex HmuTUV involved in hemin import. Responsible for energy coupling to the transport system.</text>
</comment>
<dbReference type="EMBL" id="FNGA01000002">
    <property type="protein sequence ID" value="SDK73157.1"/>
    <property type="molecule type" value="Genomic_DNA"/>
</dbReference>
<proteinExistence type="predicted"/>
<dbReference type="PANTHER" id="PTHR42794">
    <property type="entry name" value="HEMIN IMPORT ATP-BINDING PROTEIN HMUV"/>
    <property type="match status" value="1"/>
</dbReference>
<dbReference type="AlphaFoldDB" id="A0A1G9EAK9"/>
<keyword evidence="3 7" id="KW-0067">ATP-binding</keyword>
<dbReference type="OrthoDB" id="9809450at2"/>
<keyword evidence="4" id="KW-1278">Translocase</keyword>
<keyword evidence="8" id="KW-1185">Reference proteome</keyword>
<keyword evidence="1" id="KW-0813">Transport</keyword>
<protein>
    <submittedName>
        <fullName evidence="7">Iron complex transport system ATP-binding protein</fullName>
    </submittedName>
</protein>
<gene>
    <name evidence="7" type="ORF">SAMN05660337_1023</name>
</gene>